<evidence type="ECO:0000313" key="23">
    <source>
        <dbReference type="Proteomes" id="UP000183509"/>
    </source>
</evidence>
<reference evidence="22 23" key="2">
    <citation type="submission" date="2016-04" db="EMBL/GenBank/DDBJ databases">
        <authorList>
            <person name="Millard A."/>
        </authorList>
    </citation>
    <scope>NUCLEOTIDE SEQUENCE [LARGE SCALE GENOMIC DNA]</scope>
    <source>
        <strain evidence="22">Isolate 22</strain>
    </source>
</reference>
<evidence type="ECO:0000313" key="26">
    <source>
        <dbReference type="Proteomes" id="UP000253144"/>
    </source>
</evidence>
<feature type="region of interest" description="Disordered" evidence="12">
    <location>
        <begin position="296"/>
        <end position="336"/>
    </location>
</feature>
<dbReference type="Proteomes" id="UP000289562">
    <property type="component" value="Unassembled WGS sequence"/>
</dbReference>
<dbReference type="STRING" id="1352.AL014_14150"/>
<evidence type="ECO:0000313" key="20">
    <source>
        <dbReference type="EMBL" id="RBS29838.1"/>
    </source>
</evidence>
<reference evidence="17" key="8">
    <citation type="submission" date="2023-03" db="EMBL/GenBank/DDBJ databases">
        <authorList>
            <person name="Shen W."/>
            <person name="Cai J."/>
        </authorList>
    </citation>
    <scope>NUCLEOTIDE SEQUENCE</scope>
    <source>
        <strain evidence="17">B1010-2</strain>
    </source>
</reference>
<feature type="compositionally biased region" description="Basic and acidic residues" evidence="12">
    <location>
        <begin position="315"/>
        <end position="336"/>
    </location>
</feature>
<dbReference type="AlphaFoldDB" id="A0A132Z550"/>
<name>A0A132Z550_ENTFC</name>
<proteinExistence type="inferred from homology"/>
<dbReference type="InterPro" id="IPR023059">
    <property type="entry name" value="Foldase_PrsA"/>
</dbReference>
<evidence type="ECO:0000313" key="16">
    <source>
        <dbReference type="EMBL" id="MBX4221874.1"/>
    </source>
</evidence>
<dbReference type="PROSITE" id="PS50198">
    <property type="entry name" value="PPIC_PPIASE_2"/>
    <property type="match status" value="1"/>
</dbReference>
<dbReference type="Gene3D" id="3.10.50.40">
    <property type="match status" value="1"/>
</dbReference>
<dbReference type="Proteomes" id="UP000249070">
    <property type="component" value="Unassembled WGS sequence"/>
</dbReference>
<reference evidence="18 24" key="3">
    <citation type="submission" date="2017-02" db="EMBL/GenBank/DDBJ databases">
        <title>Clonality and virulence of isolates of VRE in Hematopoietic Stem Cell Transplanted (HSCT) patients.</title>
        <authorList>
            <person name="Marchi A.P."/>
            <person name="Martins R.C."/>
            <person name="Marie S.K."/>
            <person name="Levin A.S."/>
            <person name="Costa S.F."/>
        </authorList>
    </citation>
    <scope>NUCLEOTIDE SEQUENCE [LARGE SCALE GENOMIC DNA]</scope>
    <source>
        <strain evidence="18 24">LIM1759</strain>
    </source>
</reference>
<dbReference type="GO" id="GO:0006457">
    <property type="term" value="P:protein folding"/>
    <property type="evidence" value="ECO:0007669"/>
    <property type="project" value="UniProtKB-UniRule"/>
</dbReference>
<evidence type="ECO:0000256" key="5">
    <source>
        <dbReference type="ARBA" id="ARBA00022729"/>
    </source>
</evidence>
<evidence type="ECO:0000256" key="9">
    <source>
        <dbReference type="ARBA" id="ARBA00023235"/>
    </source>
</evidence>
<dbReference type="Proteomes" id="UP000469871">
    <property type="component" value="Unassembled WGS sequence"/>
</dbReference>
<reference evidence="21 27" key="4">
    <citation type="submission" date="2017-12" db="EMBL/GenBank/DDBJ databases">
        <title>A pool of 800 enterococci isolated from chicken carcass rinse samples from New Zealand.</title>
        <authorList>
            <person name="Zhang J."/>
            <person name="Rogers L."/>
            <person name="Midwinter A."/>
            <person name="French N."/>
        </authorList>
    </citation>
    <scope>NUCLEOTIDE SEQUENCE [LARGE SCALE GENOMIC DNA]</scope>
    <source>
        <strain evidence="21 27">EN697</strain>
    </source>
</reference>
<evidence type="ECO:0000256" key="13">
    <source>
        <dbReference type="SAM" id="SignalP"/>
    </source>
</evidence>
<dbReference type="InterPro" id="IPR046357">
    <property type="entry name" value="PPIase_dom_sf"/>
</dbReference>
<dbReference type="InterPro" id="IPR027304">
    <property type="entry name" value="Trigger_fact/SurA_dom_sf"/>
</dbReference>
<dbReference type="GeneID" id="66455383"/>
<feature type="chain" id="PRO_5044368445" description="Foldase protein PrsA" evidence="13">
    <location>
        <begin position="21"/>
        <end position="336"/>
    </location>
</feature>
<reference evidence="19 25" key="5">
    <citation type="submission" date="2018-05" db="EMBL/GenBank/DDBJ databases">
        <title>Vancomycin-resistant Enterococcus faecium strain from Chelyabinsk, Russia.</title>
        <authorList>
            <person name="Gostev V."/>
            <person name="Goncharov A."/>
            <person name="Kolodzhieva V."/>
            <person name="Suvorov A."/>
            <person name="Sidorenko S."/>
            <person name="Zueva L."/>
        </authorList>
    </citation>
    <scope>NUCLEOTIDE SEQUENCE [LARGE SCALE GENOMIC DNA]</scope>
    <source>
        <strain evidence="19 25">20</strain>
    </source>
</reference>
<evidence type="ECO:0000256" key="4">
    <source>
        <dbReference type="ARBA" id="ARBA00022475"/>
    </source>
</evidence>
<comment type="subcellular location">
    <subcellularLocation>
        <location evidence="2 11">Cell membrane</location>
        <topology evidence="2 11">Lipid-anchor</topology>
    </subcellularLocation>
</comment>
<dbReference type="InterPro" id="IPR000297">
    <property type="entry name" value="PPIase_PpiC"/>
</dbReference>
<dbReference type="GO" id="GO:0005886">
    <property type="term" value="C:plasma membrane"/>
    <property type="evidence" value="ECO:0007669"/>
    <property type="project" value="UniProtKB-SubCell"/>
</dbReference>
<feature type="compositionally biased region" description="Low complexity" evidence="12">
    <location>
        <begin position="296"/>
        <end position="314"/>
    </location>
</feature>
<evidence type="ECO:0000256" key="1">
    <source>
        <dbReference type="ARBA" id="ARBA00000971"/>
    </source>
</evidence>
<dbReference type="EMBL" id="WEFP01000001">
    <property type="protein sequence ID" value="KAB7577923.1"/>
    <property type="molecule type" value="Genomic_DNA"/>
</dbReference>
<dbReference type="Proteomes" id="UP000191171">
    <property type="component" value="Unassembled WGS sequence"/>
</dbReference>
<dbReference type="InterPro" id="IPR050245">
    <property type="entry name" value="PrsA_foldase"/>
</dbReference>
<dbReference type="SUPFAM" id="SSF109998">
    <property type="entry name" value="Triger factor/SurA peptide-binding domain-like"/>
    <property type="match status" value="1"/>
</dbReference>
<dbReference type="SUPFAM" id="SSF54534">
    <property type="entry name" value="FKBP-like"/>
    <property type="match status" value="1"/>
</dbReference>
<evidence type="ECO:0000313" key="18">
    <source>
        <dbReference type="EMBL" id="OOL82721.1"/>
    </source>
</evidence>
<dbReference type="Pfam" id="PF00639">
    <property type="entry name" value="Rotamase"/>
    <property type="match status" value="1"/>
</dbReference>
<evidence type="ECO:0000259" key="14">
    <source>
        <dbReference type="PROSITE" id="PS50198"/>
    </source>
</evidence>
<evidence type="ECO:0000313" key="22">
    <source>
        <dbReference type="EMBL" id="SAM43260.1"/>
    </source>
</evidence>
<dbReference type="EMBL" id="MVGJ01000035">
    <property type="protein sequence ID" value="OOL82721.1"/>
    <property type="molecule type" value="Genomic_DNA"/>
</dbReference>
<comment type="similarity">
    <text evidence="3 11">Belongs to the PrsA family.</text>
</comment>
<keyword evidence="7 11" id="KW-0472">Membrane</keyword>
<dbReference type="EMBL" id="LEQJ01000012">
    <property type="protein sequence ID" value="RBS29838.1"/>
    <property type="molecule type" value="Genomic_DNA"/>
</dbReference>
<dbReference type="Proteomes" id="UP001260956">
    <property type="component" value="Unassembled WGS sequence"/>
</dbReference>
<sequence>MKKKSIILAATSALAVLTLAACSGDTNKDIATMKGGTITVSDFYDEAKLESSNQSLVQRMIIYKVFNNKYGDKVTDKQVDAEYDKQAKSLGDTFESQLEAAGYTKDTYKEYIRNNLAFEAGLKAHVDITDDDLKTAWKSFHPEVEAQIIKLSSEDEAKDVKKSADDGDDFSKLAKDKSTDTETKEDGGKVKFDSTTTTIPAEVKEAAFKLKDGEISDVITTTNPTSYATEYYVVKMVKNQNKGNDMDKYKDQLKDIATETKLSDNAFTTKVIGEELKDANVKIKDDAFENVLSAFTTTSSSTKDSSETTASTKSSDTKSTDSTKESSTEETTDSSK</sequence>
<evidence type="ECO:0000313" key="17">
    <source>
        <dbReference type="EMBL" id="MDT2368904.1"/>
    </source>
</evidence>
<evidence type="ECO:0000313" key="27">
    <source>
        <dbReference type="Proteomes" id="UP000289562"/>
    </source>
</evidence>
<dbReference type="OMA" id="TMKGSTI"/>
<accession>A0A132Z550</accession>
<feature type="region of interest" description="Disordered" evidence="12">
    <location>
        <begin position="171"/>
        <end position="191"/>
    </location>
</feature>
<dbReference type="EMBL" id="JARPTX010000003">
    <property type="protein sequence ID" value="MDT2368904.1"/>
    <property type="molecule type" value="Genomic_DNA"/>
</dbReference>
<feature type="signal peptide" evidence="13">
    <location>
        <begin position="1"/>
        <end position="20"/>
    </location>
</feature>
<keyword evidence="9 11" id="KW-0413">Isomerase</keyword>
<evidence type="ECO:0000256" key="6">
    <source>
        <dbReference type="ARBA" id="ARBA00023110"/>
    </source>
</evidence>
<keyword evidence="5 11" id="KW-0732">Signal</keyword>
<dbReference type="Proteomes" id="UP000183509">
    <property type="component" value="Unassembled WGS sequence"/>
</dbReference>
<evidence type="ECO:0000313" key="25">
    <source>
        <dbReference type="Proteomes" id="UP000249070"/>
    </source>
</evidence>
<keyword evidence="8 11" id="KW-0564">Palmitate</keyword>
<reference evidence="20 26" key="1">
    <citation type="submission" date="2015-06" db="EMBL/GenBank/DDBJ databases">
        <title>The Genome Sequence of Enterococcus faecium 131EA1.</title>
        <authorList>
            <consortium name="The Broad Institute Genomics Platform"/>
            <consortium name="The Broad Institute Genome Sequencing Center for Infectious Disease"/>
            <person name="Earl A.M."/>
            <person name="Van Tyne D."/>
            <person name="Lebreton F."/>
            <person name="Saavedra J.T."/>
            <person name="Gilmore M.S."/>
            <person name="Manson Mcguire A."/>
            <person name="Clock S."/>
            <person name="Crupain M."/>
            <person name="Rangan U."/>
            <person name="Young S."/>
            <person name="Abouelleil A."/>
            <person name="Cao P."/>
            <person name="Chapman S.B."/>
            <person name="Griggs A."/>
            <person name="Priest M."/>
            <person name="Shea T."/>
            <person name="Wortman J."/>
            <person name="Nusbaum C."/>
            <person name="Birren B."/>
        </authorList>
    </citation>
    <scope>NUCLEOTIDE SEQUENCE [LARGE SCALE GENOMIC DNA]</scope>
    <source>
        <strain evidence="20 26">131EA1</strain>
    </source>
</reference>
<evidence type="ECO:0000256" key="3">
    <source>
        <dbReference type="ARBA" id="ARBA00006071"/>
    </source>
</evidence>
<comment type="caution">
    <text evidence="15">The sequence shown here is derived from an EMBL/GenBank/DDBJ whole genome shotgun (WGS) entry which is preliminary data.</text>
</comment>
<dbReference type="PANTHER" id="PTHR47245">
    <property type="entry name" value="PEPTIDYLPROLYL ISOMERASE"/>
    <property type="match status" value="1"/>
</dbReference>
<organism evidence="15 28">
    <name type="scientific">Enterococcus faecium</name>
    <name type="common">Streptococcus faecium</name>
    <dbReference type="NCBI Taxonomy" id="1352"/>
    <lineage>
        <taxon>Bacteria</taxon>
        <taxon>Bacillati</taxon>
        <taxon>Bacillota</taxon>
        <taxon>Bacilli</taxon>
        <taxon>Lactobacillales</taxon>
        <taxon>Enterococcaceae</taxon>
        <taxon>Enterococcus</taxon>
    </lineage>
</organism>
<dbReference type="EC" id="5.2.1.8" evidence="11"/>
<dbReference type="EMBL" id="FKLM01000014">
    <property type="protein sequence ID" value="SAM43260.1"/>
    <property type="molecule type" value="Genomic_DNA"/>
</dbReference>
<comment type="catalytic activity">
    <reaction evidence="1 11">
        <text>[protein]-peptidylproline (omega=180) = [protein]-peptidylproline (omega=0)</text>
        <dbReference type="Rhea" id="RHEA:16237"/>
        <dbReference type="Rhea" id="RHEA-COMP:10747"/>
        <dbReference type="Rhea" id="RHEA-COMP:10748"/>
        <dbReference type="ChEBI" id="CHEBI:83833"/>
        <dbReference type="ChEBI" id="CHEBI:83834"/>
        <dbReference type="EC" id="5.2.1.8"/>
    </reaction>
</comment>
<evidence type="ECO:0000313" key="21">
    <source>
        <dbReference type="EMBL" id="RXU86560.1"/>
    </source>
</evidence>
<reference evidence="16" key="7">
    <citation type="journal article" date="2022" name="J. Anim. Sci.">
        <title>Whole genome sequence analyses-based assessment of virulence potential and antimicrobial susceptibilities and resistance of Enterococcus faecium strains isolated from commercial swine and cattle probiotic products.</title>
        <authorList>
            <person name="Shridhar P.B."/>
            <person name="Amachawadi R.G."/>
            <person name="Tokach M."/>
            <person name="Patel I."/>
            <person name="Gangiredla J."/>
            <person name="Mammel M."/>
            <person name="Nagaraja T.G."/>
        </authorList>
    </citation>
    <scope>NUCLEOTIDE SEQUENCE</scope>
    <source>
        <strain evidence="16">EF215</strain>
    </source>
</reference>
<comment type="function">
    <text evidence="11">Plays a major role in protein secretion by helping the post-translocational extracellular folding of several secreted proteins.</text>
</comment>
<keyword evidence="4 11" id="KW-1003">Cell membrane</keyword>
<dbReference type="GO" id="GO:0003755">
    <property type="term" value="F:peptidyl-prolyl cis-trans isomerase activity"/>
    <property type="evidence" value="ECO:0007669"/>
    <property type="project" value="UniProtKB-UniRule"/>
</dbReference>
<evidence type="ECO:0000256" key="11">
    <source>
        <dbReference type="HAMAP-Rule" id="MF_01145"/>
    </source>
</evidence>
<dbReference type="PROSITE" id="PS51257">
    <property type="entry name" value="PROKAR_LIPOPROTEIN"/>
    <property type="match status" value="1"/>
</dbReference>
<dbReference type="EMBL" id="JAIFOC010000026">
    <property type="protein sequence ID" value="MBX4221874.1"/>
    <property type="molecule type" value="Genomic_DNA"/>
</dbReference>
<evidence type="ECO:0000313" key="24">
    <source>
        <dbReference type="Proteomes" id="UP000191171"/>
    </source>
</evidence>
<dbReference type="EMBL" id="PJVH01000030">
    <property type="protein sequence ID" value="RXU86560.1"/>
    <property type="molecule type" value="Genomic_DNA"/>
</dbReference>
<evidence type="ECO:0000313" key="15">
    <source>
        <dbReference type="EMBL" id="KAB7577923.1"/>
    </source>
</evidence>
<evidence type="ECO:0000256" key="7">
    <source>
        <dbReference type="ARBA" id="ARBA00023136"/>
    </source>
</evidence>
<reference evidence="15 28" key="6">
    <citation type="submission" date="2019-10" db="EMBL/GenBank/DDBJ databases">
        <title>Evolutionary dynamics of vancomycin-resistant Enterococcus faecium during gastrointestinal tract colonization and bloodstream infection in immunocompromised pediatric patients.</title>
        <authorList>
            <person name="Chilambi G.S."/>
            <person name="Nordstrom H.R."/>
            <person name="Evans D.R."/>
            <person name="Ferrolino J."/>
            <person name="Hayden R.T."/>
            <person name="Maron G.M."/>
            <person name="Vo A.N."/>
            <person name="Gilmore M.S."/>
            <person name="Wolf J."/>
            <person name="Rosch J.W."/>
            <person name="Van Tyne D."/>
        </authorList>
    </citation>
    <scope>NUCLEOTIDE SEQUENCE [LARGE SCALE GENOMIC DNA]</scope>
    <source>
        <strain evidence="15 28">VRECG27</strain>
    </source>
</reference>
<dbReference type="EMBL" id="QHGU01000013">
    <property type="protein sequence ID" value="PZM56459.1"/>
    <property type="molecule type" value="Genomic_DNA"/>
</dbReference>
<protein>
    <recommendedName>
        <fullName evidence="11">Foldase protein PrsA</fullName>
        <ecNumber evidence="11">5.2.1.8</ecNumber>
    </recommendedName>
</protein>
<keyword evidence="6 11" id="KW-0697">Rotamase</keyword>
<dbReference type="RefSeq" id="WP_002286208.1">
    <property type="nucleotide sequence ID" value="NZ_AP019394.1"/>
</dbReference>
<dbReference type="Proteomes" id="UP000253144">
    <property type="component" value="Unassembled WGS sequence"/>
</dbReference>
<evidence type="ECO:0000313" key="28">
    <source>
        <dbReference type="Proteomes" id="UP000469871"/>
    </source>
</evidence>
<feature type="domain" description="PpiC" evidence="14">
    <location>
        <begin position="125"/>
        <end position="238"/>
    </location>
</feature>
<evidence type="ECO:0000256" key="12">
    <source>
        <dbReference type="SAM" id="MobiDB-lite"/>
    </source>
</evidence>
<evidence type="ECO:0000256" key="10">
    <source>
        <dbReference type="ARBA" id="ARBA00023288"/>
    </source>
</evidence>
<evidence type="ECO:0000256" key="2">
    <source>
        <dbReference type="ARBA" id="ARBA00004193"/>
    </source>
</evidence>
<keyword evidence="10 11" id="KW-0449">Lipoprotein</keyword>
<evidence type="ECO:0000313" key="19">
    <source>
        <dbReference type="EMBL" id="PZM56459.1"/>
    </source>
</evidence>
<gene>
    <name evidence="11" type="primary">prsA</name>
    <name evidence="18" type="ORF">B1P95_07975</name>
    <name evidence="21" type="ORF">CYQ77_09495</name>
    <name evidence="19" type="ORF">DKP91_04220</name>
    <name evidence="22" type="ORF">DTPHA_601164</name>
    <name evidence="20" type="ORF">EB12_02080</name>
    <name evidence="15" type="ORF">GBM73_11745</name>
    <name evidence="16" type="ORF">KYX88_03295</name>
    <name evidence="17" type="ORF">P6Z85_01695</name>
</gene>
<dbReference type="Proteomes" id="UP001139644">
    <property type="component" value="Unassembled WGS sequence"/>
</dbReference>
<dbReference type="PANTHER" id="PTHR47245:SF1">
    <property type="entry name" value="FOLDASE PROTEIN PRSA"/>
    <property type="match status" value="1"/>
</dbReference>
<evidence type="ECO:0000256" key="8">
    <source>
        <dbReference type="ARBA" id="ARBA00023139"/>
    </source>
</evidence>
<dbReference type="HAMAP" id="MF_01145">
    <property type="entry name" value="Foldase_PrsA"/>
    <property type="match status" value="1"/>
</dbReference>